<feature type="chain" id="PRO_5013276722" evidence="1">
    <location>
        <begin position="25"/>
        <end position="229"/>
    </location>
</feature>
<evidence type="ECO:0000313" key="2">
    <source>
        <dbReference type="EMBL" id="BAX80343.1"/>
    </source>
</evidence>
<proteinExistence type="predicted"/>
<organism evidence="2 3">
    <name type="scientific">Labilibaculum antarcticum</name>
    <dbReference type="NCBI Taxonomy" id="1717717"/>
    <lineage>
        <taxon>Bacteria</taxon>
        <taxon>Pseudomonadati</taxon>
        <taxon>Bacteroidota</taxon>
        <taxon>Bacteroidia</taxon>
        <taxon>Marinilabiliales</taxon>
        <taxon>Marinifilaceae</taxon>
        <taxon>Labilibaculum</taxon>
    </lineage>
</organism>
<dbReference type="EMBL" id="AP018042">
    <property type="protein sequence ID" value="BAX80343.1"/>
    <property type="molecule type" value="Genomic_DNA"/>
</dbReference>
<gene>
    <name evidence="2" type="ORF">ALGA_1985</name>
</gene>
<dbReference type="Proteomes" id="UP000218267">
    <property type="component" value="Chromosome"/>
</dbReference>
<name>A0A1Y1CJT4_9BACT</name>
<protein>
    <submittedName>
        <fullName evidence="2">Uncharacterized protein</fullName>
    </submittedName>
</protein>
<evidence type="ECO:0000256" key="1">
    <source>
        <dbReference type="SAM" id="SignalP"/>
    </source>
</evidence>
<dbReference type="KEGG" id="mbas:ALGA_1985"/>
<evidence type="ECO:0000313" key="3">
    <source>
        <dbReference type="Proteomes" id="UP000218267"/>
    </source>
</evidence>
<reference evidence="2 3" key="1">
    <citation type="journal article" date="2018" name="Mar. Genomics">
        <title>Complete genome sequence of Marinifilaceae bacterium strain SPP2, isolated from the Antarctic marine sediment.</title>
        <authorList>
            <person name="Watanabe M."/>
            <person name="Kojima H."/>
            <person name="Fukui M."/>
        </authorList>
    </citation>
    <scope>NUCLEOTIDE SEQUENCE [LARGE SCALE GENOMIC DNA]</scope>
    <source>
        <strain evidence="2 3">SPP2</strain>
    </source>
</reference>
<accession>A0A1Y1CJT4</accession>
<keyword evidence="3" id="KW-1185">Reference proteome</keyword>
<dbReference type="AlphaFoldDB" id="A0A1Y1CJT4"/>
<sequence>MKTKLLNLLTLILLLAGICPNTFGQPKLSTDSENIINGKIWIPNYSIAQAEQFFLKKLELNGSMVFKGQTYTNLNFFYDISIDQIITPIQTENNTTCNIVVNPYLLEGFTVFDNNINYHFKRGDLIHEELSPTSYYQVFTSSKITYVVKYNQLRILDSKNGSKHFNYIDDTSMYSIYEGKLNSVRNKNDIISFFPSKKKEMNQYLRLKRLKINRHKPLDAIFLLIKFDQ</sequence>
<reference evidence="3" key="2">
    <citation type="journal article" date="2020" name="Antonie Van Leeuwenhoek">
        <title>Labilibaculum antarcticum sp. nov., a novel facultative anaerobic, psychrotorelant bacterium isolated from marine sediment of Antarctica.</title>
        <authorList>
            <person name="Watanabe M."/>
            <person name="Kojima H."/>
            <person name="Fukui M."/>
        </authorList>
    </citation>
    <scope>NUCLEOTIDE SEQUENCE [LARGE SCALE GENOMIC DNA]</scope>
    <source>
        <strain evidence="3">SPP2</strain>
    </source>
</reference>
<dbReference type="RefSeq" id="WP_096429202.1">
    <property type="nucleotide sequence ID" value="NZ_AP018042.1"/>
</dbReference>
<dbReference type="OrthoDB" id="1119624at2"/>
<keyword evidence="1" id="KW-0732">Signal</keyword>
<feature type="signal peptide" evidence="1">
    <location>
        <begin position="1"/>
        <end position="24"/>
    </location>
</feature>